<dbReference type="RefSeq" id="WP_230755882.1">
    <property type="nucleotide sequence ID" value="NZ_JAINWA010000003.1"/>
</dbReference>
<feature type="domain" description="HD-GYP" evidence="2">
    <location>
        <begin position="371"/>
        <end position="581"/>
    </location>
</feature>
<gene>
    <name evidence="3" type="ORF">K7J14_10300</name>
</gene>
<dbReference type="InterPro" id="IPR037522">
    <property type="entry name" value="HD_GYP_dom"/>
</dbReference>
<evidence type="ECO:0000313" key="4">
    <source>
        <dbReference type="Proteomes" id="UP001198163"/>
    </source>
</evidence>
<name>A0AAE3EI09_9SPIR</name>
<dbReference type="SMART" id="SM00471">
    <property type="entry name" value="HDc"/>
    <property type="match status" value="1"/>
</dbReference>
<dbReference type="Proteomes" id="UP001198163">
    <property type="component" value="Unassembled WGS sequence"/>
</dbReference>
<keyword evidence="1" id="KW-0472">Membrane</keyword>
<dbReference type="PANTHER" id="PTHR45228">
    <property type="entry name" value="CYCLIC DI-GMP PHOSPHODIESTERASE TM_0186-RELATED"/>
    <property type="match status" value="1"/>
</dbReference>
<evidence type="ECO:0000259" key="2">
    <source>
        <dbReference type="PROSITE" id="PS51832"/>
    </source>
</evidence>
<keyword evidence="1" id="KW-1133">Transmembrane helix</keyword>
<sequence length="582" mass="66171">MKSPSLKKQNDLMFSITLSVSLFLVITICSVVASYFYLEEIGNQSDSIMREVNSLAIELQKTPAYAGETTKEAWKRVVQRQEEASRFFRFRAVLSEPRFTNALEGEQYRLEMRAFASRISFNRGKIFQWNQIINLVLLAISFSGIVFQLTLVALNRRSLKTFLSAMEQGISSIDDLLQFKRIQRSEHPGERFPELIDLFTRIDRVTALINLDHDMGRLSGLGNMDFLVDGLSETINQFMPCQRLALAFRTSNSVITAETVKADYSDLHLVPGHSERIDAGSLHQIAEHRTPRIINNLPEYAHTREVSVATKLLLKEGIFSSVTAPLVFRDKCVGFIFVSTRENIEYHSDHARELARIASAVSHTLYTEFLFQETVAETTRAFVSLMSEKDNETSQHLVRMARYSFIVARKYNQTVRRLEPALLREILWFAPLHDIGKIGITDLILHKTGPLTDDERKTMQTHVFIGERVLREMDASLKQVLSESLLKTAIEIIGGHHEKFDGSGYPRRLAGENIPLAGRIVAAADVFDALTSKRPYKDAWPVEKAVSWMKNSMPGHFDPEVFGCLESSIEDILTVYEELKEV</sequence>
<accession>A0AAE3EI09</accession>
<keyword evidence="4" id="KW-1185">Reference proteome</keyword>
<dbReference type="AlphaFoldDB" id="A0AAE3EI09"/>
<feature type="transmembrane region" description="Helical" evidence="1">
    <location>
        <begin position="12"/>
        <end position="38"/>
    </location>
</feature>
<dbReference type="InterPro" id="IPR029016">
    <property type="entry name" value="GAF-like_dom_sf"/>
</dbReference>
<dbReference type="InterPro" id="IPR052020">
    <property type="entry name" value="Cyclic_di-GMP/3'3'-cGAMP_PDE"/>
</dbReference>
<dbReference type="SUPFAM" id="SSF109604">
    <property type="entry name" value="HD-domain/PDEase-like"/>
    <property type="match status" value="1"/>
</dbReference>
<dbReference type="EMBL" id="JAINWA010000003">
    <property type="protein sequence ID" value="MCD1655089.1"/>
    <property type="molecule type" value="Genomic_DNA"/>
</dbReference>
<protein>
    <submittedName>
        <fullName evidence="3">HD-GYP domain-containing protein</fullName>
    </submittedName>
</protein>
<dbReference type="SUPFAM" id="SSF55781">
    <property type="entry name" value="GAF domain-like"/>
    <property type="match status" value="1"/>
</dbReference>
<evidence type="ECO:0000313" key="3">
    <source>
        <dbReference type="EMBL" id="MCD1655089.1"/>
    </source>
</evidence>
<evidence type="ECO:0000256" key="1">
    <source>
        <dbReference type="SAM" id="Phobius"/>
    </source>
</evidence>
<dbReference type="InterPro" id="IPR003607">
    <property type="entry name" value="HD/PDEase_dom"/>
</dbReference>
<keyword evidence="1" id="KW-0812">Transmembrane</keyword>
<dbReference type="Pfam" id="PF13487">
    <property type="entry name" value="HD_5"/>
    <property type="match status" value="1"/>
</dbReference>
<dbReference type="InterPro" id="IPR003018">
    <property type="entry name" value="GAF"/>
</dbReference>
<dbReference type="PROSITE" id="PS51832">
    <property type="entry name" value="HD_GYP"/>
    <property type="match status" value="1"/>
</dbReference>
<dbReference type="CDD" id="cd00077">
    <property type="entry name" value="HDc"/>
    <property type="match status" value="1"/>
</dbReference>
<dbReference type="Gene3D" id="3.30.450.40">
    <property type="match status" value="1"/>
</dbReference>
<feature type="transmembrane region" description="Helical" evidence="1">
    <location>
        <begin position="132"/>
        <end position="154"/>
    </location>
</feature>
<dbReference type="Pfam" id="PF01590">
    <property type="entry name" value="GAF"/>
    <property type="match status" value="1"/>
</dbReference>
<reference evidence="3" key="1">
    <citation type="submission" date="2021-08" db="EMBL/GenBank/DDBJ databases">
        <title>Comparative analyses of Brucepasteria parasyntrophica and Teretinema zuelzerae.</title>
        <authorList>
            <person name="Song Y."/>
            <person name="Brune A."/>
        </authorList>
    </citation>
    <scope>NUCLEOTIDE SEQUENCE</scope>
    <source>
        <strain evidence="3">DSM 1903</strain>
    </source>
</reference>
<comment type="caution">
    <text evidence="3">The sequence shown here is derived from an EMBL/GenBank/DDBJ whole genome shotgun (WGS) entry which is preliminary data.</text>
</comment>
<proteinExistence type="predicted"/>
<organism evidence="3 4">
    <name type="scientific">Teretinema zuelzerae</name>
    <dbReference type="NCBI Taxonomy" id="156"/>
    <lineage>
        <taxon>Bacteria</taxon>
        <taxon>Pseudomonadati</taxon>
        <taxon>Spirochaetota</taxon>
        <taxon>Spirochaetia</taxon>
        <taxon>Spirochaetales</taxon>
        <taxon>Treponemataceae</taxon>
        <taxon>Teretinema</taxon>
    </lineage>
</organism>
<dbReference type="Gene3D" id="1.10.3210.10">
    <property type="entry name" value="Hypothetical protein af1432"/>
    <property type="match status" value="1"/>
</dbReference>